<feature type="domain" description="Tyrosine-protein phosphatase" evidence="4">
    <location>
        <begin position="36"/>
        <end position="185"/>
    </location>
</feature>
<name>A0AAE1PZI2_9EUCA</name>
<dbReference type="Pfam" id="PF00782">
    <property type="entry name" value="DSPc"/>
    <property type="match status" value="1"/>
</dbReference>
<reference evidence="6" key="1">
    <citation type="submission" date="2023-11" db="EMBL/GenBank/DDBJ databases">
        <title>Genome assemblies of two species of porcelain crab, Petrolisthes cinctipes and Petrolisthes manimaculis (Anomura: Porcellanidae).</title>
        <authorList>
            <person name="Angst P."/>
        </authorList>
    </citation>
    <scope>NUCLEOTIDE SEQUENCE</scope>
    <source>
        <strain evidence="6">PB745_02</strain>
        <tissue evidence="6">Gill</tissue>
    </source>
</reference>
<comment type="catalytic activity">
    <reaction evidence="3">
        <text>O-phospho-L-seryl-[protein] + H2O = L-seryl-[protein] + phosphate</text>
        <dbReference type="Rhea" id="RHEA:20629"/>
        <dbReference type="Rhea" id="RHEA-COMP:9863"/>
        <dbReference type="Rhea" id="RHEA-COMP:11604"/>
        <dbReference type="ChEBI" id="CHEBI:15377"/>
        <dbReference type="ChEBI" id="CHEBI:29999"/>
        <dbReference type="ChEBI" id="CHEBI:43474"/>
        <dbReference type="ChEBI" id="CHEBI:83421"/>
        <dbReference type="EC" id="3.1.3.16"/>
    </reaction>
</comment>
<gene>
    <name evidence="6" type="ORF">Pmani_011717</name>
</gene>
<evidence type="ECO:0000256" key="1">
    <source>
        <dbReference type="ARBA" id="ARBA00008601"/>
    </source>
</evidence>
<comment type="catalytic activity">
    <reaction evidence="3">
        <text>O-phospho-L-tyrosyl-[protein] + H2O = L-tyrosyl-[protein] + phosphate</text>
        <dbReference type="Rhea" id="RHEA:10684"/>
        <dbReference type="Rhea" id="RHEA-COMP:10136"/>
        <dbReference type="Rhea" id="RHEA-COMP:20101"/>
        <dbReference type="ChEBI" id="CHEBI:15377"/>
        <dbReference type="ChEBI" id="CHEBI:43474"/>
        <dbReference type="ChEBI" id="CHEBI:46858"/>
        <dbReference type="ChEBI" id="CHEBI:61978"/>
        <dbReference type="EC" id="3.1.3.48"/>
    </reaction>
</comment>
<dbReference type="PROSITE" id="PS50054">
    <property type="entry name" value="TYR_PHOSPHATASE_DUAL"/>
    <property type="match status" value="1"/>
</dbReference>
<sequence>MAYQQCPTTREHLQNAIQDTQPESSTPLGFSRFTLSMNQCYPGLYVGNCGAARNKSNLKKMGITHVLNVAQGKRYAMVDTDAEYYQSVGITFLGFQLLDSPTANITRYLEEGAHFIDEALHTGGKVLVCCFMGMSQSATMACGFLMLRRNISAVEAISTLRRARAIEPNTGFLSQLADLDNKLRTDWGTSQ</sequence>
<dbReference type="Gene3D" id="3.90.190.10">
    <property type="entry name" value="Protein tyrosine phosphatase superfamily"/>
    <property type="match status" value="1"/>
</dbReference>
<keyword evidence="7" id="KW-1185">Reference proteome</keyword>
<dbReference type="EMBL" id="JAWZYT010000941">
    <property type="protein sequence ID" value="KAK4317188.1"/>
    <property type="molecule type" value="Genomic_DNA"/>
</dbReference>
<dbReference type="GO" id="GO:0043409">
    <property type="term" value="P:negative regulation of MAPK cascade"/>
    <property type="evidence" value="ECO:0007669"/>
    <property type="project" value="TreeGrafter"/>
</dbReference>
<dbReference type="PANTHER" id="PTHR45682:SF5">
    <property type="entry name" value="DUAL SPECIFICITY PROTEIN PHOSPHATASE"/>
    <property type="match status" value="1"/>
</dbReference>
<dbReference type="EC" id="3.1.3.48" evidence="3"/>
<dbReference type="InterPro" id="IPR020405">
    <property type="entry name" value="Atypical_DUSP_subfamA"/>
</dbReference>
<dbReference type="InterPro" id="IPR020422">
    <property type="entry name" value="TYR_PHOSPHATASE_DUAL_dom"/>
</dbReference>
<evidence type="ECO:0000256" key="3">
    <source>
        <dbReference type="RuleBase" id="RU366038"/>
    </source>
</evidence>
<dbReference type="GO" id="GO:0005737">
    <property type="term" value="C:cytoplasm"/>
    <property type="evidence" value="ECO:0007669"/>
    <property type="project" value="TreeGrafter"/>
</dbReference>
<keyword evidence="3" id="KW-0378">Hydrolase</keyword>
<evidence type="ECO:0000259" key="5">
    <source>
        <dbReference type="PROSITE" id="PS50056"/>
    </source>
</evidence>
<dbReference type="GO" id="GO:0004725">
    <property type="term" value="F:protein tyrosine phosphatase activity"/>
    <property type="evidence" value="ECO:0007669"/>
    <property type="project" value="UniProtKB-EC"/>
</dbReference>
<evidence type="ECO:0000313" key="7">
    <source>
        <dbReference type="Proteomes" id="UP001292094"/>
    </source>
</evidence>
<organism evidence="6 7">
    <name type="scientific">Petrolisthes manimaculis</name>
    <dbReference type="NCBI Taxonomy" id="1843537"/>
    <lineage>
        <taxon>Eukaryota</taxon>
        <taxon>Metazoa</taxon>
        <taxon>Ecdysozoa</taxon>
        <taxon>Arthropoda</taxon>
        <taxon>Crustacea</taxon>
        <taxon>Multicrustacea</taxon>
        <taxon>Malacostraca</taxon>
        <taxon>Eumalacostraca</taxon>
        <taxon>Eucarida</taxon>
        <taxon>Decapoda</taxon>
        <taxon>Pleocyemata</taxon>
        <taxon>Anomura</taxon>
        <taxon>Galatheoidea</taxon>
        <taxon>Porcellanidae</taxon>
        <taxon>Petrolisthes</taxon>
    </lineage>
</organism>
<dbReference type="PRINTS" id="PR01908">
    <property type="entry name" value="ADSPHPHTASE"/>
</dbReference>
<dbReference type="GO" id="GO:0033549">
    <property type="term" value="F:MAP kinase phosphatase activity"/>
    <property type="evidence" value="ECO:0007669"/>
    <property type="project" value="TreeGrafter"/>
</dbReference>
<dbReference type="InterPro" id="IPR000387">
    <property type="entry name" value="Tyr_Pase_dom"/>
</dbReference>
<dbReference type="SUPFAM" id="SSF52799">
    <property type="entry name" value="(Phosphotyrosine protein) phosphatases II"/>
    <property type="match status" value="1"/>
</dbReference>
<protein>
    <recommendedName>
        <fullName evidence="3">Dual specificity protein phosphatase</fullName>
        <ecNumber evidence="3">3.1.3.16</ecNumber>
        <ecNumber evidence="3">3.1.3.48</ecNumber>
    </recommendedName>
</protein>
<dbReference type="PANTHER" id="PTHR45682">
    <property type="entry name" value="AGAP008228-PA"/>
    <property type="match status" value="1"/>
</dbReference>
<comment type="caution">
    <text evidence="6">The sequence shown here is derived from an EMBL/GenBank/DDBJ whole genome shotgun (WGS) entry which is preliminary data.</text>
</comment>
<evidence type="ECO:0000313" key="6">
    <source>
        <dbReference type="EMBL" id="KAK4317188.1"/>
    </source>
</evidence>
<dbReference type="EC" id="3.1.3.16" evidence="3"/>
<comment type="similarity">
    <text evidence="1 3">Belongs to the protein-tyrosine phosphatase family. Non-receptor class dual specificity subfamily.</text>
</comment>
<proteinExistence type="inferred from homology"/>
<dbReference type="Proteomes" id="UP001292094">
    <property type="component" value="Unassembled WGS sequence"/>
</dbReference>
<dbReference type="InterPro" id="IPR000340">
    <property type="entry name" value="Dual-sp_phosphatase_cat-dom"/>
</dbReference>
<keyword evidence="3" id="KW-0904">Protein phosphatase</keyword>
<dbReference type="GO" id="GO:0004722">
    <property type="term" value="F:protein serine/threonine phosphatase activity"/>
    <property type="evidence" value="ECO:0007669"/>
    <property type="project" value="UniProtKB-EC"/>
</dbReference>
<comment type="catalytic activity">
    <reaction evidence="3">
        <text>O-phospho-L-threonyl-[protein] + H2O = L-threonyl-[protein] + phosphate</text>
        <dbReference type="Rhea" id="RHEA:47004"/>
        <dbReference type="Rhea" id="RHEA-COMP:11060"/>
        <dbReference type="Rhea" id="RHEA-COMP:11605"/>
        <dbReference type="ChEBI" id="CHEBI:15377"/>
        <dbReference type="ChEBI" id="CHEBI:30013"/>
        <dbReference type="ChEBI" id="CHEBI:43474"/>
        <dbReference type="ChEBI" id="CHEBI:61977"/>
        <dbReference type="EC" id="3.1.3.16"/>
    </reaction>
</comment>
<accession>A0AAE1PZI2</accession>
<dbReference type="AlphaFoldDB" id="A0AAE1PZI2"/>
<dbReference type="PROSITE" id="PS50056">
    <property type="entry name" value="TYR_PHOSPHATASE_2"/>
    <property type="match status" value="1"/>
</dbReference>
<comment type="function">
    <text evidence="3">Dual specificity phosphatase able to dephosphorylate phosphotyrosine, phosphoserine and phosphothreonine residues, with a preference for phosphotyrosine as a substrate.</text>
</comment>
<dbReference type="InterPro" id="IPR029021">
    <property type="entry name" value="Prot-tyrosine_phosphatase-like"/>
</dbReference>
<evidence type="ECO:0000256" key="2">
    <source>
        <dbReference type="PIRSR" id="PIRSR620405-1"/>
    </source>
</evidence>
<feature type="active site" description="Phosphocysteine intermediate" evidence="2">
    <location>
        <position position="130"/>
    </location>
</feature>
<dbReference type="PRINTS" id="PR01909">
    <property type="entry name" value="ADSPHPHTASEA"/>
</dbReference>
<dbReference type="CDD" id="cd14515">
    <property type="entry name" value="DUSP3-like"/>
    <property type="match status" value="1"/>
</dbReference>
<evidence type="ECO:0000259" key="4">
    <source>
        <dbReference type="PROSITE" id="PS50054"/>
    </source>
</evidence>
<feature type="domain" description="Tyrosine specific protein phosphatases" evidence="5">
    <location>
        <begin position="106"/>
        <end position="164"/>
    </location>
</feature>
<dbReference type="SMART" id="SM00195">
    <property type="entry name" value="DSPc"/>
    <property type="match status" value="1"/>
</dbReference>
<dbReference type="GO" id="GO:0008138">
    <property type="term" value="F:protein tyrosine/serine/threonine phosphatase activity"/>
    <property type="evidence" value="ECO:0007669"/>
    <property type="project" value="UniProtKB-UniRule"/>
</dbReference>